<evidence type="ECO:0000259" key="2">
    <source>
        <dbReference type="Pfam" id="PF22725"/>
    </source>
</evidence>
<dbReference type="SUPFAM" id="SSF51735">
    <property type="entry name" value="NAD(P)-binding Rossmann-fold domains"/>
    <property type="match status" value="1"/>
</dbReference>
<dbReference type="SUPFAM" id="SSF55347">
    <property type="entry name" value="Glyceraldehyde-3-phosphate dehydrogenase-like, C-terminal domain"/>
    <property type="match status" value="1"/>
</dbReference>
<evidence type="ECO:0008006" key="5">
    <source>
        <dbReference type="Google" id="ProtNLM"/>
    </source>
</evidence>
<dbReference type="PANTHER" id="PTHR43377">
    <property type="entry name" value="BILIVERDIN REDUCTASE A"/>
    <property type="match status" value="1"/>
</dbReference>
<dbReference type="InterPro" id="IPR051450">
    <property type="entry name" value="Gfo/Idh/MocA_Oxidoreductases"/>
</dbReference>
<evidence type="ECO:0000313" key="4">
    <source>
        <dbReference type="Proteomes" id="UP000604737"/>
    </source>
</evidence>
<keyword evidence="4" id="KW-1185">Reference proteome</keyword>
<dbReference type="Gene3D" id="3.30.360.10">
    <property type="entry name" value="Dihydrodipicolinate Reductase, domain 2"/>
    <property type="match status" value="1"/>
</dbReference>
<dbReference type="RefSeq" id="WP_189458542.1">
    <property type="nucleotide sequence ID" value="NZ_BMYO01000001.1"/>
</dbReference>
<evidence type="ECO:0000259" key="1">
    <source>
        <dbReference type="Pfam" id="PF01408"/>
    </source>
</evidence>
<sequence length="321" mass="34262">MNRVRLGLIGCGQFGLFLASTAVQTGRTRIVAVTDVDPARSAKAAALLGARACADEAALLALSELDAVLIATPPAQHCDNAVRAAGAGKAVFLEKPMALGNAACEAINAATAAANVPLMVGHVLRWFEPYRAIADLYRAGRLGRALHLSFWRLERDFLNIAPWKAQRAGSGGYLYEVAAHELDWLRTLLGEPESIETQIGKQQPSPHEIEDTVALQLRFADGASAHYLGGTAFPGNSHGFCLRFEHATISSDVAFDPARVRLTSPTGLTLDDLAFSDADPYRQELDAWLDSLAAGQAMPVTGADAAATVRLIESAYRAGRW</sequence>
<protein>
    <recommendedName>
        <fullName evidence="5">Gfo/Idh/MocA family oxidoreductase</fullName>
    </recommendedName>
</protein>
<name>A0ABQ3GVD9_9NEIS</name>
<feature type="domain" description="GFO/IDH/MocA-like oxidoreductase" evidence="2">
    <location>
        <begin position="130"/>
        <end position="245"/>
    </location>
</feature>
<dbReference type="InterPro" id="IPR055170">
    <property type="entry name" value="GFO_IDH_MocA-like_dom"/>
</dbReference>
<dbReference type="EMBL" id="BMYO01000001">
    <property type="protein sequence ID" value="GHD56907.1"/>
    <property type="molecule type" value="Genomic_DNA"/>
</dbReference>
<accession>A0ABQ3GVD9</accession>
<comment type="caution">
    <text evidence="3">The sequence shown here is derived from an EMBL/GenBank/DDBJ whole genome shotgun (WGS) entry which is preliminary data.</text>
</comment>
<dbReference type="PANTHER" id="PTHR43377:SF1">
    <property type="entry name" value="BILIVERDIN REDUCTASE A"/>
    <property type="match status" value="1"/>
</dbReference>
<dbReference type="InterPro" id="IPR036291">
    <property type="entry name" value="NAD(P)-bd_dom_sf"/>
</dbReference>
<proteinExistence type="predicted"/>
<dbReference type="Proteomes" id="UP000604737">
    <property type="component" value="Unassembled WGS sequence"/>
</dbReference>
<dbReference type="Pfam" id="PF01408">
    <property type="entry name" value="GFO_IDH_MocA"/>
    <property type="match status" value="1"/>
</dbReference>
<dbReference type="Pfam" id="PF22725">
    <property type="entry name" value="GFO_IDH_MocA_C3"/>
    <property type="match status" value="1"/>
</dbReference>
<dbReference type="Gene3D" id="3.40.50.720">
    <property type="entry name" value="NAD(P)-binding Rossmann-like Domain"/>
    <property type="match status" value="1"/>
</dbReference>
<dbReference type="InterPro" id="IPR000683">
    <property type="entry name" value="Gfo/Idh/MocA-like_OxRdtase_N"/>
</dbReference>
<organism evidence="3 4">
    <name type="scientific">Jeongeupia chitinilytica</name>
    <dbReference type="NCBI Taxonomy" id="1041641"/>
    <lineage>
        <taxon>Bacteria</taxon>
        <taxon>Pseudomonadati</taxon>
        <taxon>Pseudomonadota</taxon>
        <taxon>Betaproteobacteria</taxon>
        <taxon>Neisseriales</taxon>
        <taxon>Chitinibacteraceae</taxon>
        <taxon>Jeongeupia</taxon>
    </lineage>
</organism>
<feature type="domain" description="Gfo/Idh/MocA-like oxidoreductase N-terminal" evidence="1">
    <location>
        <begin position="5"/>
        <end position="122"/>
    </location>
</feature>
<reference evidence="4" key="1">
    <citation type="journal article" date="2019" name="Int. J. Syst. Evol. Microbiol.">
        <title>The Global Catalogue of Microorganisms (GCM) 10K type strain sequencing project: providing services to taxonomists for standard genome sequencing and annotation.</title>
        <authorList>
            <consortium name="The Broad Institute Genomics Platform"/>
            <consortium name="The Broad Institute Genome Sequencing Center for Infectious Disease"/>
            <person name="Wu L."/>
            <person name="Ma J."/>
        </authorList>
    </citation>
    <scope>NUCLEOTIDE SEQUENCE [LARGE SCALE GENOMIC DNA]</scope>
    <source>
        <strain evidence="4">KCTC 23701</strain>
    </source>
</reference>
<evidence type="ECO:0000313" key="3">
    <source>
        <dbReference type="EMBL" id="GHD56907.1"/>
    </source>
</evidence>
<gene>
    <name evidence="3" type="ORF">GCM10007350_04790</name>
</gene>